<dbReference type="VEuPathDB" id="FungiDB:L203_02363"/>
<feature type="region of interest" description="Disordered" evidence="4">
    <location>
        <begin position="61"/>
        <end position="104"/>
    </location>
</feature>
<dbReference type="GO" id="GO:0030674">
    <property type="term" value="F:protein-macromolecule adaptor activity"/>
    <property type="evidence" value="ECO:0007669"/>
    <property type="project" value="TreeGrafter"/>
</dbReference>
<keyword evidence="6" id="KW-1185">Reference proteome</keyword>
<dbReference type="GeneID" id="91085382"/>
<dbReference type="KEGG" id="cdep:91085382"/>
<keyword evidence="2" id="KW-0833">Ubl conjugation pathway</keyword>
<comment type="similarity">
    <text evidence="3">Belongs to the WD repeat cdt2 family.</text>
</comment>
<gene>
    <name evidence="5" type="ORF">L203_101168</name>
</gene>
<reference evidence="5" key="2">
    <citation type="journal article" date="2022" name="Elife">
        <title>Obligate sexual reproduction of a homothallic fungus closely related to the Cryptococcus pathogenic species complex.</title>
        <authorList>
            <person name="Passer A.R."/>
            <person name="Clancey S.A."/>
            <person name="Shea T."/>
            <person name="David-Palma M."/>
            <person name="Averette A.F."/>
            <person name="Boekhout T."/>
            <person name="Porcel B.M."/>
            <person name="Nowrousian M."/>
            <person name="Cuomo C.A."/>
            <person name="Sun S."/>
            <person name="Heitman J."/>
            <person name="Coelho M.A."/>
        </authorList>
    </citation>
    <scope>NUCLEOTIDE SEQUENCE</scope>
    <source>
        <strain evidence="5">CBS 7841</strain>
    </source>
</reference>
<evidence type="ECO:0000256" key="4">
    <source>
        <dbReference type="SAM" id="MobiDB-lite"/>
    </source>
</evidence>
<dbReference type="GO" id="GO:0043161">
    <property type="term" value="P:proteasome-mediated ubiquitin-dependent protein catabolic process"/>
    <property type="evidence" value="ECO:0007669"/>
    <property type="project" value="TreeGrafter"/>
</dbReference>
<dbReference type="InterPro" id="IPR036322">
    <property type="entry name" value="WD40_repeat_dom_sf"/>
</dbReference>
<evidence type="ECO:0000256" key="3">
    <source>
        <dbReference type="ARBA" id="ARBA00038344"/>
    </source>
</evidence>
<sequence>MDREPLAALKSNTSLSPNAISSASKCAAAGSSTNAGALTNSNASTSGVKRPKAKLAPIFLSGGKQPFNQENIEPGSSGCSSEGSRRVRLGLSSSSPPHASSSGLRNASFAADLLVDENEDDHSLLWSKTSQNIHDYFLPSTPSNYERFKDRGIERRKVSNGRGVEPNPCSAGVWKRKRRRLGISGQKLGFREEILIPPYKPYLDTLLSSLAPYHPLTPPSTILLPSVHPPDGRPRDFAPPMAIAFNHIGKQYTAQEARSRGLRRLIGVAGEEGGVRILDVDEGPGMHREAKGWWWRAHGNAVFDMKWSADDNRVLTASGDQTSRLHALTTPTPTLLATLKGHTSSVKTSVFLDPLRSTLDPSFASSIIASAARDGNILIYDVRCRGQDPELGEYEINRQRAGSRERYRDGIPGFSAQQNSHILEPVMVLRGAHSDGRRQGRTSSRSVTSLLALKSMPGILASGGSFDGIVKLWDLRFPNPTKRCPDPRPSCTAVGMLPDPTIAGTSPSRRPRSVNAMVESPVTGDIFALCGDSKIHTLRPSAAVNQNSDEPDFLEAIRPQVFSDPNMLIQSFYFTLSVSNDGRYLASGSCKGGVMTWDTQSPLYTNGKGATRLGLEKTWGSKREKEVSSVEWGKDILAAASDDLTTRIWRHEPGAESLLATDGGKDKWLSAV</sequence>
<evidence type="ECO:0000256" key="1">
    <source>
        <dbReference type="ARBA" id="ARBA00004906"/>
    </source>
</evidence>
<dbReference type="SUPFAM" id="SSF50978">
    <property type="entry name" value="WD40 repeat-like"/>
    <property type="match status" value="1"/>
</dbReference>
<dbReference type="Gene3D" id="2.130.10.10">
    <property type="entry name" value="YVTN repeat-like/Quinoprotein amine dehydrogenase"/>
    <property type="match status" value="2"/>
</dbReference>
<evidence type="ECO:0000313" key="5">
    <source>
        <dbReference type="EMBL" id="WVN86010.1"/>
    </source>
</evidence>
<name>A0A1E3IK24_9TREE</name>
<dbReference type="PANTHER" id="PTHR22852">
    <property type="entry name" value="LETHAL 2 DENTICLELESS PROTEIN RETINOIC ACID-REGULATED NUCLEAR MATRIX-ASSOCIATED PROTEIN"/>
    <property type="match status" value="1"/>
</dbReference>
<feature type="compositionally biased region" description="Low complexity" evidence="4">
    <location>
        <begin position="89"/>
        <end position="102"/>
    </location>
</feature>
<dbReference type="PANTHER" id="PTHR22852:SF0">
    <property type="entry name" value="DENTICLELESS PROTEIN HOMOLOG"/>
    <property type="match status" value="1"/>
</dbReference>
<dbReference type="SMART" id="SM00320">
    <property type="entry name" value="WD40"/>
    <property type="match status" value="5"/>
</dbReference>
<comment type="pathway">
    <text evidence="1">Protein modification; protein ubiquitination.</text>
</comment>
<dbReference type="OrthoDB" id="2096344at2759"/>
<reference evidence="5" key="3">
    <citation type="submission" date="2024-01" db="EMBL/GenBank/DDBJ databases">
        <authorList>
            <person name="Coelho M.A."/>
            <person name="David-Palma M."/>
            <person name="Shea T."/>
            <person name="Sun S."/>
            <person name="Cuomo C.A."/>
            <person name="Heitman J."/>
        </authorList>
    </citation>
    <scope>NUCLEOTIDE SEQUENCE</scope>
    <source>
        <strain evidence="5">CBS 7841</strain>
    </source>
</reference>
<dbReference type="Proteomes" id="UP000094043">
    <property type="component" value="Chromosome 1"/>
</dbReference>
<evidence type="ECO:0000313" key="6">
    <source>
        <dbReference type="Proteomes" id="UP000094043"/>
    </source>
</evidence>
<proteinExistence type="inferred from homology"/>
<protein>
    <submittedName>
        <fullName evidence="5">Uncharacterized protein</fullName>
    </submittedName>
</protein>
<dbReference type="InterPro" id="IPR015943">
    <property type="entry name" value="WD40/YVTN_repeat-like_dom_sf"/>
</dbReference>
<feature type="region of interest" description="Disordered" evidence="4">
    <location>
        <begin position="1"/>
        <end position="23"/>
    </location>
</feature>
<dbReference type="InterPro" id="IPR051865">
    <property type="entry name" value="WD-repeat_CDT2_adapter"/>
</dbReference>
<dbReference type="AlphaFoldDB" id="A0A1E3IK24"/>
<dbReference type="RefSeq" id="XP_066066710.1">
    <property type="nucleotide sequence ID" value="XM_066210613.1"/>
</dbReference>
<feature type="region of interest" description="Disordered" evidence="4">
    <location>
        <begin position="484"/>
        <end position="512"/>
    </location>
</feature>
<organism evidence="5 6">
    <name type="scientific">Cryptococcus depauperatus CBS 7841</name>
    <dbReference type="NCBI Taxonomy" id="1295531"/>
    <lineage>
        <taxon>Eukaryota</taxon>
        <taxon>Fungi</taxon>
        <taxon>Dikarya</taxon>
        <taxon>Basidiomycota</taxon>
        <taxon>Agaricomycotina</taxon>
        <taxon>Tremellomycetes</taxon>
        <taxon>Tremellales</taxon>
        <taxon>Cryptococcaceae</taxon>
        <taxon>Cryptococcus</taxon>
    </lineage>
</organism>
<dbReference type="EMBL" id="CP143784">
    <property type="protein sequence ID" value="WVN86010.1"/>
    <property type="molecule type" value="Genomic_DNA"/>
</dbReference>
<dbReference type="InterPro" id="IPR001680">
    <property type="entry name" value="WD40_rpt"/>
</dbReference>
<evidence type="ECO:0000256" key="2">
    <source>
        <dbReference type="ARBA" id="ARBA00022786"/>
    </source>
</evidence>
<accession>A0A1E3IK24</accession>
<reference evidence="5" key="1">
    <citation type="submission" date="2016-06" db="EMBL/GenBank/DDBJ databases">
        <authorList>
            <person name="Cuomo C."/>
            <person name="Litvintseva A."/>
            <person name="Heitman J."/>
            <person name="Chen Y."/>
            <person name="Sun S."/>
            <person name="Springer D."/>
            <person name="Dromer F."/>
            <person name="Young S."/>
            <person name="Zeng Q."/>
            <person name="Chapman S."/>
            <person name="Gujja S."/>
            <person name="Saif S."/>
            <person name="Birren B."/>
        </authorList>
    </citation>
    <scope>NUCLEOTIDE SEQUENCE</scope>
    <source>
        <strain evidence="5">CBS 7841</strain>
    </source>
</reference>
<dbReference type="GO" id="GO:0005634">
    <property type="term" value="C:nucleus"/>
    <property type="evidence" value="ECO:0007669"/>
    <property type="project" value="TreeGrafter"/>
</dbReference>
<dbReference type="Pfam" id="PF00400">
    <property type="entry name" value="WD40"/>
    <property type="match status" value="2"/>
</dbReference>